<protein>
    <recommendedName>
        <fullName evidence="7">Putative 4-hydroxy-4-methyl-2-oxoglutarate aldolase</fullName>
        <ecNumber evidence="6">4.1.1.112</ecNumber>
        <ecNumber evidence="5">4.1.3.17</ecNumber>
    </recommendedName>
    <alternativeName>
        <fullName evidence="10">Oxaloacetate decarboxylase</fullName>
    </alternativeName>
    <alternativeName>
        <fullName evidence="9">RraA-like protein</fullName>
    </alternativeName>
</protein>
<evidence type="ECO:0000256" key="8">
    <source>
        <dbReference type="ARBA" id="ARBA00025046"/>
    </source>
</evidence>
<dbReference type="OrthoDB" id="9805307at2"/>
<name>A0A516PVQ7_9ACTN</name>
<comment type="similarity">
    <text evidence="3">Belongs to the class II aldolase/RraA-like family.</text>
</comment>
<comment type="cofactor">
    <cofactor evidence="2">
        <name>a divalent metal cation</name>
        <dbReference type="ChEBI" id="CHEBI:60240"/>
    </cofactor>
</comment>
<evidence type="ECO:0000256" key="5">
    <source>
        <dbReference type="ARBA" id="ARBA00012213"/>
    </source>
</evidence>
<evidence type="ECO:0000313" key="13">
    <source>
        <dbReference type="EMBL" id="QDP95267.1"/>
    </source>
</evidence>
<dbReference type="EC" id="4.1.3.17" evidence="5"/>
<evidence type="ECO:0000256" key="12">
    <source>
        <dbReference type="PIRSR" id="PIRSR605493-1"/>
    </source>
</evidence>
<evidence type="ECO:0000256" key="3">
    <source>
        <dbReference type="ARBA" id="ARBA00008621"/>
    </source>
</evidence>
<evidence type="ECO:0000256" key="2">
    <source>
        <dbReference type="ARBA" id="ARBA00001968"/>
    </source>
</evidence>
<comment type="catalytic activity">
    <reaction evidence="11">
        <text>oxaloacetate + H(+) = pyruvate + CO2</text>
        <dbReference type="Rhea" id="RHEA:15641"/>
        <dbReference type="ChEBI" id="CHEBI:15361"/>
        <dbReference type="ChEBI" id="CHEBI:15378"/>
        <dbReference type="ChEBI" id="CHEBI:16452"/>
        <dbReference type="ChEBI" id="CHEBI:16526"/>
        <dbReference type="EC" id="4.1.1.112"/>
    </reaction>
</comment>
<dbReference type="Gene3D" id="3.50.30.40">
    <property type="entry name" value="Ribonuclease E inhibitor RraA/RraA-like"/>
    <property type="match status" value="1"/>
</dbReference>
<dbReference type="CDD" id="cd16841">
    <property type="entry name" value="RraA_family"/>
    <property type="match status" value="1"/>
</dbReference>
<dbReference type="Pfam" id="PF03737">
    <property type="entry name" value="RraA-like"/>
    <property type="match status" value="1"/>
</dbReference>
<feature type="binding site" evidence="12">
    <location>
        <position position="149"/>
    </location>
    <ligand>
        <name>Mg(2+)</name>
        <dbReference type="ChEBI" id="CHEBI:18420"/>
    </ligand>
</feature>
<evidence type="ECO:0000256" key="7">
    <source>
        <dbReference type="ARBA" id="ARBA00016549"/>
    </source>
</evidence>
<reference evidence="13 14" key="1">
    <citation type="submission" date="2019-07" db="EMBL/GenBank/DDBJ databases">
        <title>Microlunatus dokdonensis sp. nov. isolated from the rhizospheric soil of the wild plant Elymus tsukushiensis.</title>
        <authorList>
            <person name="Ghim S.-Y."/>
            <person name="Hwang Y.-J."/>
            <person name="Son J.-S."/>
            <person name="Shin J.-H."/>
        </authorList>
    </citation>
    <scope>NUCLEOTIDE SEQUENCE [LARGE SCALE GENOMIC DNA]</scope>
    <source>
        <strain evidence="13 14">KUDC0627</strain>
    </source>
</reference>
<evidence type="ECO:0000256" key="1">
    <source>
        <dbReference type="ARBA" id="ARBA00001342"/>
    </source>
</evidence>
<evidence type="ECO:0000256" key="4">
    <source>
        <dbReference type="ARBA" id="ARBA00011233"/>
    </source>
</evidence>
<evidence type="ECO:0000313" key="14">
    <source>
        <dbReference type="Proteomes" id="UP000319263"/>
    </source>
</evidence>
<evidence type="ECO:0000256" key="10">
    <source>
        <dbReference type="ARBA" id="ARBA00032305"/>
    </source>
</evidence>
<keyword evidence="14" id="KW-1185">Reference proteome</keyword>
<dbReference type="PANTHER" id="PTHR33254">
    <property type="entry name" value="4-HYDROXY-4-METHYL-2-OXOGLUTARATE ALDOLASE 3-RELATED"/>
    <property type="match status" value="1"/>
</dbReference>
<dbReference type="InterPro" id="IPR036704">
    <property type="entry name" value="RraA/RraA-like_sf"/>
</dbReference>
<comment type="catalytic activity">
    <reaction evidence="1">
        <text>4-hydroxy-4-methyl-2-oxoglutarate = 2 pyruvate</text>
        <dbReference type="Rhea" id="RHEA:22748"/>
        <dbReference type="ChEBI" id="CHEBI:15361"/>
        <dbReference type="ChEBI" id="CHEBI:58276"/>
        <dbReference type="EC" id="4.1.3.17"/>
    </reaction>
</comment>
<proteinExistence type="inferred from homology"/>
<evidence type="ECO:0000256" key="11">
    <source>
        <dbReference type="ARBA" id="ARBA00047973"/>
    </source>
</evidence>
<keyword evidence="12" id="KW-0479">Metal-binding</keyword>
<dbReference type="GO" id="GO:0008948">
    <property type="term" value="F:oxaloacetate decarboxylase activity"/>
    <property type="evidence" value="ECO:0007669"/>
    <property type="project" value="UniProtKB-EC"/>
</dbReference>
<comment type="function">
    <text evidence="8">Catalyzes the aldol cleavage of 4-hydroxy-4-methyl-2-oxoglutarate (HMG) into 2 molecules of pyruvate. Also contains a secondary oxaloacetate (OAA) decarboxylase activity due to the common pyruvate enolate transition state formed following C-C bond cleavage in the retro-aldol and decarboxylation reactions.</text>
</comment>
<keyword evidence="12" id="KW-0460">Magnesium</keyword>
<dbReference type="InterPro" id="IPR005493">
    <property type="entry name" value="RraA/RraA-like"/>
</dbReference>
<dbReference type="GO" id="GO:0047443">
    <property type="term" value="F:4-hydroxy-4-methyl-2-oxoglutarate aldolase activity"/>
    <property type="evidence" value="ECO:0007669"/>
    <property type="project" value="UniProtKB-EC"/>
</dbReference>
<evidence type="ECO:0000256" key="6">
    <source>
        <dbReference type="ARBA" id="ARBA00012947"/>
    </source>
</evidence>
<evidence type="ECO:0000256" key="9">
    <source>
        <dbReference type="ARBA" id="ARBA00030169"/>
    </source>
</evidence>
<accession>A0A516PVQ7</accession>
<dbReference type="GO" id="GO:0046872">
    <property type="term" value="F:metal ion binding"/>
    <property type="evidence" value="ECO:0007669"/>
    <property type="project" value="UniProtKB-KW"/>
</dbReference>
<dbReference type="EC" id="4.1.1.112" evidence="6"/>
<comment type="subunit">
    <text evidence="4">Homotrimer.</text>
</comment>
<dbReference type="PANTHER" id="PTHR33254:SF16">
    <property type="entry name" value="BLR3842 PROTEIN"/>
    <property type="match status" value="1"/>
</dbReference>
<dbReference type="SUPFAM" id="SSF89562">
    <property type="entry name" value="RraA-like"/>
    <property type="match status" value="1"/>
</dbReference>
<dbReference type="EMBL" id="CP041692">
    <property type="protein sequence ID" value="QDP95267.1"/>
    <property type="molecule type" value="Genomic_DNA"/>
</dbReference>
<comment type="cofactor">
    <cofactor evidence="12">
        <name>Mg(2+)</name>
        <dbReference type="ChEBI" id="CHEBI:18420"/>
    </cofactor>
</comment>
<organism evidence="13 14">
    <name type="scientific">Microlunatus elymi</name>
    <dbReference type="NCBI Taxonomy" id="2596828"/>
    <lineage>
        <taxon>Bacteria</taxon>
        <taxon>Bacillati</taxon>
        <taxon>Actinomycetota</taxon>
        <taxon>Actinomycetes</taxon>
        <taxon>Propionibacteriales</taxon>
        <taxon>Propionibacteriaceae</taxon>
        <taxon>Microlunatus</taxon>
    </lineage>
</organism>
<gene>
    <name evidence="13" type="ORF">FOE78_04495</name>
</gene>
<feature type="binding site" evidence="12">
    <location>
        <position position="148"/>
    </location>
    <ligand>
        <name>substrate</name>
    </ligand>
</feature>
<dbReference type="KEGG" id="mik:FOE78_04495"/>
<dbReference type="Proteomes" id="UP000319263">
    <property type="component" value="Chromosome"/>
</dbReference>
<dbReference type="AlphaFoldDB" id="A0A516PVQ7"/>
<sequence>MNSAFTLFANAAGTARATKEMRSVTNLPPSSAVLDDRVTSAQLSDSLDALGERGHVMSAAIRPLRPGARIVGRARTIRFEPIAEPAEVVYQNPDPYRPFIEFMDGVQQGDMIVVGTGGDQRSAYWGELFSAAAIGRGAIGVICDSYTRDRPKVEALGFPVFSAGTRPLDYRARMRIESTQQPITCADVQVSPGDLVLADDDGIVVVPEAVREQTVRRANERATTESTVLDELLGGRTLGEVWNAYGVL</sequence>